<keyword evidence="1" id="KW-1133">Transmembrane helix</keyword>
<feature type="transmembrane region" description="Helical" evidence="1">
    <location>
        <begin position="55"/>
        <end position="75"/>
    </location>
</feature>
<keyword evidence="1" id="KW-0472">Membrane</keyword>
<sequence length="77" mass="9389">MKYDRINIIKLKNGGYMKFILSIILVFLISFIVMTSIYVLLIKFNFIKKKKIEKVFRLVFVYTIFITLVYIYQYIFI</sequence>
<evidence type="ECO:0000313" key="2">
    <source>
        <dbReference type="EMBL" id="KXB58744.1"/>
    </source>
</evidence>
<organism evidence="2 3">
    <name type="scientific">Gemelliphila asaccharolytica</name>
    <dbReference type="NCBI Taxonomy" id="502393"/>
    <lineage>
        <taxon>Bacteria</taxon>
        <taxon>Bacillati</taxon>
        <taxon>Bacillota</taxon>
        <taxon>Bacilli</taxon>
        <taxon>Bacillales</taxon>
        <taxon>Gemellaceae</taxon>
        <taxon>Gemelliphila</taxon>
    </lineage>
</organism>
<reference evidence="2 3" key="1">
    <citation type="submission" date="2016-01" db="EMBL/GenBank/DDBJ databases">
        <authorList>
            <person name="Mitreva M."/>
            <person name="Pepin K.H."/>
            <person name="Mihindukulasuriya K.A."/>
            <person name="Fulton R."/>
            <person name="Fronick C."/>
            <person name="O'Laughlin M."/>
            <person name="Miner T."/>
            <person name="Herter B."/>
            <person name="Rosa B.A."/>
            <person name="Cordes M."/>
            <person name="Tomlinson C."/>
            <person name="Wollam A."/>
            <person name="Palsikar V.B."/>
            <person name="Mardis E.R."/>
            <person name="Wilson R.K."/>
        </authorList>
    </citation>
    <scope>NUCLEOTIDE SEQUENCE [LARGE SCALE GENOMIC DNA]</scope>
    <source>
        <strain evidence="2 3">KA00071</strain>
    </source>
</reference>
<name>A0ABR5TN08_9BACL</name>
<evidence type="ECO:0000256" key="1">
    <source>
        <dbReference type="SAM" id="Phobius"/>
    </source>
</evidence>
<protein>
    <submittedName>
        <fullName evidence="2">Uncharacterized protein</fullName>
    </submittedName>
</protein>
<dbReference type="EMBL" id="LSDB01000006">
    <property type="protein sequence ID" value="KXB58744.1"/>
    <property type="molecule type" value="Genomic_DNA"/>
</dbReference>
<accession>A0ABR5TN08</accession>
<gene>
    <name evidence="2" type="ORF">HMPREF1871_00233</name>
</gene>
<dbReference type="Proteomes" id="UP000070467">
    <property type="component" value="Unassembled WGS sequence"/>
</dbReference>
<feature type="transmembrane region" description="Helical" evidence="1">
    <location>
        <begin position="20"/>
        <end position="43"/>
    </location>
</feature>
<evidence type="ECO:0000313" key="3">
    <source>
        <dbReference type="Proteomes" id="UP000070467"/>
    </source>
</evidence>
<proteinExistence type="predicted"/>
<keyword evidence="1" id="KW-0812">Transmembrane</keyword>
<comment type="caution">
    <text evidence="2">The sequence shown here is derived from an EMBL/GenBank/DDBJ whole genome shotgun (WGS) entry which is preliminary data.</text>
</comment>
<keyword evidence="3" id="KW-1185">Reference proteome</keyword>